<evidence type="ECO:0000313" key="3">
    <source>
        <dbReference type="EMBL" id="CKS75651.1"/>
    </source>
</evidence>
<dbReference type="Proteomes" id="UP000049023">
    <property type="component" value="Unassembled WGS sequence"/>
</dbReference>
<evidence type="ECO:0000313" key="6">
    <source>
        <dbReference type="Proteomes" id="UP000048600"/>
    </source>
</evidence>
<name>A0A654U678_MYCTX</name>
<dbReference type="Proteomes" id="UP000048600">
    <property type="component" value="Unassembled WGS sequence"/>
</dbReference>
<evidence type="ECO:0000313" key="7">
    <source>
        <dbReference type="Proteomes" id="UP000049023"/>
    </source>
</evidence>
<dbReference type="EMBL" id="CNFU01000926">
    <property type="protein sequence ID" value="CKS75651.1"/>
    <property type="molecule type" value="Genomic_DNA"/>
</dbReference>
<evidence type="ECO:0000313" key="4">
    <source>
        <dbReference type="EMBL" id="COX26318.1"/>
    </source>
</evidence>
<dbReference type="EMBL" id="CHKL01000749">
    <property type="protein sequence ID" value="COX26318.1"/>
    <property type="molecule type" value="Genomic_DNA"/>
</dbReference>
<proteinExistence type="predicted"/>
<dbReference type="Proteomes" id="UP000046680">
    <property type="component" value="Unassembled WGS sequence"/>
</dbReference>
<dbReference type="EMBL" id="CGCX01002075">
    <property type="protein sequence ID" value="CFS06305.1"/>
    <property type="molecule type" value="Genomic_DNA"/>
</dbReference>
<dbReference type="AlphaFoldDB" id="A0A654U678"/>
<protein>
    <submittedName>
        <fullName evidence="2">Uncharacterized protein</fullName>
    </submittedName>
</protein>
<sequence length="102" mass="10480">MVAVVVPSPATSLVLVATDFTSWAPKSSNGSSSSISRATVTPSLVTVGPPNALASTTCRPRGPSVTRTVSASLSMPTSMARRAVSSYSISLLIRLLYAGLVR</sequence>
<evidence type="ECO:0000313" key="5">
    <source>
        <dbReference type="Proteomes" id="UP000046680"/>
    </source>
</evidence>
<organism evidence="2 5">
    <name type="scientific">Mycobacterium tuberculosis</name>
    <dbReference type="NCBI Taxonomy" id="1773"/>
    <lineage>
        <taxon>Bacteria</taxon>
        <taxon>Bacillati</taxon>
        <taxon>Actinomycetota</taxon>
        <taxon>Actinomycetes</taxon>
        <taxon>Mycobacteriales</taxon>
        <taxon>Mycobacteriaceae</taxon>
        <taxon>Mycobacterium</taxon>
        <taxon>Mycobacterium tuberculosis complex</taxon>
    </lineage>
</organism>
<evidence type="ECO:0000313" key="2">
    <source>
        <dbReference type="EMBL" id="CFS06305.1"/>
    </source>
</evidence>
<reference evidence="5 6" key="1">
    <citation type="submission" date="2015-03" db="EMBL/GenBank/DDBJ databases">
        <authorList>
            <consortium name="Pathogen Informatics"/>
        </authorList>
    </citation>
    <scope>NUCLEOTIDE SEQUENCE [LARGE SCALE GENOMIC DNA]</scope>
    <source>
        <strain evidence="3 7">Bir 187</strain>
        <strain evidence="2 5">C09601061</strain>
        <strain evidence="4 6">P00601463</strain>
    </source>
</reference>
<evidence type="ECO:0000256" key="1">
    <source>
        <dbReference type="SAM" id="MobiDB-lite"/>
    </source>
</evidence>
<feature type="region of interest" description="Disordered" evidence="1">
    <location>
        <begin position="51"/>
        <end position="71"/>
    </location>
</feature>
<gene>
    <name evidence="2" type="ORF">ERS007657_03832</name>
    <name evidence="4" type="ORF">ERS007741_04079</name>
    <name evidence="3" type="ORF">ERS027661_03494</name>
</gene>
<accession>A0A654U678</accession>